<name>A0ABW5MFQ0_9SPHI</name>
<dbReference type="RefSeq" id="WP_379075205.1">
    <property type="nucleotide sequence ID" value="NZ_JBHULL010000004.1"/>
</dbReference>
<sequence>MISCYVIGELHTVESLCMYLNDYPLTQLKGYAVQRPESFDAVYSIRPDIVFVDVAFLNGSNGWLERIKQFSSIVLVSENTDMAFEAFEHSAFDYLLRPVTFNRFVKCIHKFDHLTQLAHSAHSTRKQHVVDSFFIKADSKGLKEFLIKCDQLIYIQAMQNYVVLHMENNQRFSCHNSMKEMEDSLPTSCFSRIHKSYIINDEKITAIEGNTVMLSGDESNKLLIGSTYRKAFFEKKAQKMIKKKVGIQILSYSRLAVALITFGEILIKVQAMGEFNIPFYI</sequence>
<reference evidence="3" key="1">
    <citation type="journal article" date="2019" name="Int. J. Syst. Evol. Microbiol.">
        <title>The Global Catalogue of Microorganisms (GCM) 10K type strain sequencing project: providing services to taxonomists for standard genome sequencing and annotation.</title>
        <authorList>
            <consortium name="The Broad Institute Genomics Platform"/>
            <consortium name="The Broad Institute Genome Sequencing Center for Infectious Disease"/>
            <person name="Wu L."/>
            <person name="Ma J."/>
        </authorList>
    </citation>
    <scope>NUCLEOTIDE SEQUENCE [LARGE SCALE GENOMIC DNA]</scope>
    <source>
        <strain evidence="3">KCTC 42866</strain>
    </source>
</reference>
<dbReference type="PROSITE" id="PS50930">
    <property type="entry name" value="HTH_LYTTR"/>
    <property type="match status" value="1"/>
</dbReference>
<evidence type="ECO:0000313" key="2">
    <source>
        <dbReference type="EMBL" id="MFD2581621.1"/>
    </source>
</evidence>
<dbReference type="SMART" id="SM00850">
    <property type="entry name" value="LytTR"/>
    <property type="match status" value="1"/>
</dbReference>
<feature type="domain" description="HTH LytTR-type" evidence="1">
    <location>
        <begin position="145"/>
        <end position="238"/>
    </location>
</feature>
<dbReference type="PANTHER" id="PTHR37299">
    <property type="entry name" value="TRANSCRIPTIONAL REGULATOR-RELATED"/>
    <property type="match status" value="1"/>
</dbReference>
<dbReference type="SUPFAM" id="SSF52172">
    <property type="entry name" value="CheY-like"/>
    <property type="match status" value="1"/>
</dbReference>
<dbReference type="Gene3D" id="2.40.50.1020">
    <property type="entry name" value="LytTr DNA-binding domain"/>
    <property type="match status" value="1"/>
</dbReference>
<dbReference type="EMBL" id="JBHULL010000004">
    <property type="protein sequence ID" value="MFD2581621.1"/>
    <property type="molecule type" value="Genomic_DNA"/>
</dbReference>
<dbReference type="Proteomes" id="UP001597461">
    <property type="component" value="Unassembled WGS sequence"/>
</dbReference>
<keyword evidence="3" id="KW-1185">Reference proteome</keyword>
<gene>
    <name evidence="2" type="ORF">ACFSR6_03905</name>
</gene>
<proteinExistence type="predicted"/>
<evidence type="ECO:0000313" key="3">
    <source>
        <dbReference type="Proteomes" id="UP001597461"/>
    </source>
</evidence>
<organism evidence="2 3">
    <name type="scientific">Pedobacter vanadiisoli</name>
    <dbReference type="NCBI Taxonomy" id="1761975"/>
    <lineage>
        <taxon>Bacteria</taxon>
        <taxon>Pseudomonadati</taxon>
        <taxon>Bacteroidota</taxon>
        <taxon>Sphingobacteriia</taxon>
        <taxon>Sphingobacteriales</taxon>
        <taxon>Sphingobacteriaceae</taxon>
        <taxon>Pedobacter</taxon>
    </lineage>
</organism>
<dbReference type="InterPro" id="IPR046947">
    <property type="entry name" value="LytR-like"/>
</dbReference>
<comment type="caution">
    <text evidence="2">The sequence shown here is derived from an EMBL/GenBank/DDBJ whole genome shotgun (WGS) entry which is preliminary data.</text>
</comment>
<dbReference type="PANTHER" id="PTHR37299:SF1">
    <property type="entry name" value="STAGE 0 SPORULATION PROTEIN A HOMOLOG"/>
    <property type="match status" value="1"/>
</dbReference>
<dbReference type="Pfam" id="PF04397">
    <property type="entry name" value="LytTR"/>
    <property type="match status" value="1"/>
</dbReference>
<dbReference type="InterPro" id="IPR007492">
    <property type="entry name" value="LytTR_DNA-bd_dom"/>
</dbReference>
<protein>
    <submittedName>
        <fullName evidence="2">LytR/AlgR family response regulator transcription factor</fullName>
    </submittedName>
</protein>
<dbReference type="InterPro" id="IPR011006">
    <property type="entry name" value="CheY-like_superfamily"/>
</dbReference>
<accession>A0ABW5MFQ0</accession>
<evidence type="ECO:0000259" key="1">
    <source>
        <dbReference type="PROSITE" id="PS50930"/>
    </source>
</evidence>
<dbReference type="Gene3D" id="3.40.50.2300">
    <property type="match status" value="1"/>
</dbReference>